<dbReference type="CDD" id="cd22359">
    <property type="entry name" value="SfsA-like_bacterial"/>
    <property type="match status" value="1"/>
</dbReference>
<evidence type="ECO:0000313" key="5">
    <source>
        <dbReference type="Proteomes" id="UP000604046"/>
    </source>
</evidence>
<evidence type="ECO:0000313" key="4">
    <source>
        <dbReference type="EMBL" id="CAE7229670.1"/>
    </source>
</evidence>
<dbReference type="PANTHER" id="PTHR30545:SF2">
    <property type="entry name" value="SUGAR FERMENTATION STIMULATION PROTEIN A"/>
    <property type="match status" value="1"/>
</dbReference>
<dbReference type="GO" id="GO:0003677">
    <property type="term" value="F:DNA binding"/>
    <property type="evidence" value="ECO:0007669"/>
    <property type="project" value="InterPro"/>
</dbReference>
<feature type="region of interest" description="Disordered" evidence="1">
    <location>
        <begin position="230"/>
        <end position="249"/>
    </location>
</feature>
<evidence type="ECO:0000259" key="3">
    <source>
        <dbReference type="Pfam" id="PF17746"/>
    </source>
</evidence>
<sequence>MTELAFEVRSALADLEDRHLSMSHEEAAKRSGITFQVSSAIFRHVLLSPVYEAGEIDSALIAWQRLRSAHQRPEEHCMGRCRWEFQMLFLPFPPLTPATLLQRRDRFLADAAPDVRLESGAEDVAYCVNPGRMEAFSRREASIWLAEAAVGQGTSAPKRRLRWTWELIDHNGVLCGTNTQRPNLVVGELLRRRLLPGLDDWVDMKCEKRLAHADPIRGCPDASAVSHNIEGNAEQPEQPLPKRQQKRKRSVESRLDFWLRTPQGGDHYIEAKNCHMVYPDGHGYFPDSVSARASRHVTELATLARAGSQCTVIFVVQRGDLQGMVRPSSHHDPAFARACREAAAAGVCFRALLVACSLQGLTVQREVDVDLSDYDASPIAAWVAENRESTGWIRSASKQRVANGPFLHEKTGTARVRSRRLDKNKVGGVFTHALKPQQVTCIDLADDQDDAESL</sequence>
<proteinExistence type="predicted"/>
<dbReference type="InterPro" id="IPR005224">
    <property type="entry name" value="SfsA"/>
</dbReference>
<organism evidence="4 5">
    <name type="scientific">Symbiodinium natans</name>
    <dbReference type="NCBI Taxonomy" id="878477"/>
    <lineage>
        <taxon>Eukaryota</taxon>
        <taxon>Sar</taxon>
        <taxon>Alveolata</taxon>
        <taxon>Dinophyceae</taxon>
        <taxon>Suessiales</taxon>
        <taxon>Symbiodiniaceae</taxon>
        <taxon>Symbiodinium</taxon>
    </lineage>
</organism>
<evidence type="ECO:0000256" key="1">
    <source>
        <dbReference type="SAM" id="MobiDB-lite"/>
    </source>
</evidence>
<reference evidence="4" key="1">
    <citation type="submission" date="2021-02" db="EMBL/GenBank/DDBJ databases">
        <authorList>
            <person name="Dougan E. K."/>
            <person name="Rhodes N."/>
            <person name="Thang M."/>
            <person name="Chan C."/>
        </authorList>
    </citation>
    <scope>NUCLEOTIDE SEQUENCE</scope>
</reference>
<dbReference type="Pfam" id="PF03749">
    <property type="entry name" value="SfsA"/>
    <property type="match status" value="1"/>
</dbReference>
<accession>A0A812KLT9</accession>
<dbReference type="Gene3D" id="3.40.1350.60">
    <property type="match status" value="1"/>
</dbReference>
<evidence type="ECO:0000259" key="2">
    <source>
        <dbReference type="Pfam" id="PF03749"/>
    </source>
</evidence>
<dbReference type="Gene3D" id="2.40.50.580">
    <property type="match status" value="1"/>
</dbReference>
<dbReference type="PANTHER" id="PTHR30545">
    <property type="entry name" value="SUGAR FERMENTATION STIMULATION PROTEIN A"/>
    <property type="match status" value="1"/>
</dbReference>
<feature type="domain" description="SfsA N-terminal OB" evidence="3">
    <location>
        <begin position="101"/>
        <end position="176"/>
    </location>
</feature>
<gene>
    <name evidence="4" type="primary">sfsA</name>
    <name evidence="4" type="ORF">SNAT2548_LOCUS9253</name>
</gene>
<feature type="domain" description="Sugar fermentation stimulation protein C-terminal" evidence="2">
    <location>
        <begin position="242"/>
        <end position="357"/>
    </location>
</feature>
<dbReference type="Proteomes" id="UP000604046">
    <property type="component" value="Unassembled WGS sequence"/>
</dbReference>
<comment type="caution">
    <text evidence="4">The sequence shown here is derived from an EMBL/GenBank/DDBJ whole genome shotgun (WGS) entry which is preliminary data.</text>
</comment>
<dbReference type="Pfam" id="PF17746">
    <property type="entry name" value="SfsA_N"/>
    <property type="match status" value="1"/>
</dbReference>
<protein>
    <submittedName>
        <fullName evidence="4">SfsA protein</fullName>
    </submittedName>
</protein>
<name>A0A812KLT9_9DINO</name>
<dbReference type="InterPro" id="IPR040452">
    <property type="entry name" value="SfsA_C"/>
</dbReference>
<dbReference type="AlphaFoldDB" id="A0A812KLT9"/>
<dbReference type="EMBL" id="CAJNDS010000713">
    <property type="protein sequence ID" value="CAE7229670.1"/>
    <property type="molecule type" value="Genomic_DNA"/>
</dbReference>
<keyword evidence="5" id="KW-1185">Reference proteome</keyword>
<dbReference type="OrthoDB" id="199134at2759"/>
<dbReference type="InterPro" id="IPR041465">
    <property type="entry name" value="SfsA_N"/>
</dbReference>